<feature type="compositionally biased region" description="Polar residues" evidence="1">
    <location>
        <begin position="127"/>
        <end position="137"/>
    </location>
</feature>
<name>A0A9Q8QCG2_9HYPO</name>
<dbReference type="EMBL" id="CP086355">
    <property type="protein sequence ID" value="UNI16396.1"/>
    <property type="molecule type" value="Genomic_DNA"/>
</dbReference>
<reference evidence="3" key="1">
    <citation type="submission" date="2021-11" db="EMBL/GenBank/DDBJ databases">
        <title>Purpureocillium_takamizusanense_genome.</title>
        <authorList>
            <person name="Nguyen N.-H."/>
        </authorList>
    </citation>
    <scope>NUCLEOTIDE SEQUENCE</scope>
    <source>
        <strain evidence="3">PT3</strain>
    </source>
</reference>
<organism evidence="3 4">
    <name type="scientific">Purpureocillium takamizusanense</name>
    <dbReference type="NCBI Taxonomy" id="2060973"/>
    <lineage>
        <taxon>Eukaryota</taxon>
        <taxon>Fungi</taxon>
        <taxon>Dikarya</taxon>
        <taxon>Ascomycota</taxon>
        <taxon>Pezizomycotina</taxon>
        <taxon>Sordariomycetes</taxon>
        <taxon>Hypocreomycetidae</taxon>
        <taxon>Hypocreales</taxon>
        <taxon>Ophiocordycipitaceae</taxon>
        <taxon>Purpureocillium</taxon>
    </lineage>
</organism>
<keyword evidence="2" id="KW-0812">Transmembrane</keyword>
<keyword evidence="2" id="KW-0472">Membrane</keyword>
<dbReference type="Proteomes" id="UP000829364">
    <property type="component" value="Chromosome 2"/>
</dbReference>
<proteinExistence type="predicted"/>
<gene>
    <name evidence="3" type="ORF">JDV02_002831</name>
</gene>
<feature type="region of interest" description="Disordered" evidence="1">
    <location>
        <begin position="120"/>
        <end position="154"/>
    </location>
</feature>
<dbReference type="KEGG" id="ptkz:JDV02_002831"/>
<feature type="compositionally biased region" description="Low complexity" evidence="1">
    <location>
        <begin position="138"/>
        <end position="147"/>
    </location>
</feature>
<keyword evidence="4" id="KW-1185">Reference proteome</keyword>
<keyword evidence="2" id="KW-1133">Transmembrane helix</keyword>
<dbReference type="RefSeq" id="XP_047839877.1">
    <property type="nucleotide sequence ID" value="XM_047983905.1"/>
</dbReference>
<evidence type="ECO:0000256" key="1">
    <source>
        <dbReference type="SAM" id="MobiDB-lite"/>
    </source>
</evidence>
<dbReference type="OrthoDB" id="4927872at2759"/>
<evidence type="ECO:0000313" key="4">
    <source>
        <dbReference type="Proteomes" id="UP000829364"/>
    </source>
</evidence>
<feature type="region of interest" description="Disordered" evidence="1">
    <location>
        <begin position="205"/>
        <end position="247"/>
    </location>
</feature>
<evidence type="ECO:0000313" key="3">
    <source>
        <dbReference type="EMBL" id="UNI16396.1"/>
    </source>
</evidence>
<evidence type="ECO:0008006" key="5">
    <source>
        <dbReference type="Google" id="ProtNLM"/>
    </source>
</evidence>
<sequence>MACQCRDQKFTAFMPCCLFDACSSRELDVVPAKVDRACKEAGVNLDMTDKDWQCMPSLDESTASVPRIPSLVLPTRSMLKSELSADLGSTTASKTETTATVTTVNTTTTAMTTAMAAATKQTATKAPSLTSTNSGSVATPASPTSTTERNQTPDNDSALAIGLGVGLGVGVPVLIALVGLAHILRLIKQQSRDGGTAGALLYGSGKGRGDAAATKTEAAHGPGELHGNSTHKQELAGTLPVGYAELP</sequence>
<feature type="transmembrane region" description="Helical" evidence="2">
    <location>
        <begin position="159"/>
        <end position="184"/>
    </location>
</feature>
<dbReference type="GeneID" id="72064791"/>
<dbReference type="AlphaFoldDB" id="A0A9Q8QCG2"/>
<protein>
    <recommendedName>
        <fullName evidence="5">Mid2 domain-containing protein</fullName>
    </recommendedName>
</protein>
<evidence type="ECO:0000256" key="2">
    <source>
        <dbReference type="SAM" id="Phobius"/>
    </source>
</evidence>
<accession>A0A9Q8QCG2</accession>